<dbReference type="Proteomes" id="UP000050557">
    <property type="component" value="Unassembled WGS sequence"/>
</dbReference>
<evidence type="ECO:0000256" key="1">
    <source>
        <dbReference type="SAM" id="MobiDB-lite"/>
    </source>
</evidence>
<name>A0A0P9REZ7_9PSED</name>
<proteinExistence type="predicted"/>
<accession>A0A0P9REZ7</accession>
<dbReference type="AntiFam" id="ANF00261">
    <property type="entry name" value="Protein of unknown function (DUF1534)"/>
</dbReference>
<evidence type="ECO:0000313" key="3">
    <source>
        <dbReference type="Proteomes" id="UP000050557"/>
    </source>
</evidence>
<organism evidence="2 3">
    <name type="scientific">Pseudomonas syringae pv. helianthi</name>
    <dbReference type="NCBI Taxonomy" id="251654"/>
    <lineage>
        <taxon>Bacteria</taxon>
        <taxon>Pseudomonadati</taxon>
        <taxon>Pseudomonadota</taxon>
        <taxon>Gammaproteobacteria</taxon>
        <taxon>Pseudomonadales</taxon>
        <taxon>Pseudomonadaceae</taxon>
        <taxon>Pseudomonas</taxon>
    </lineage>
</organism>
<feature type="compositionally biased region" description="Basic and acidic residues" evidence="1">
    <location>
        <begin position="46"/>
        <end position="64"/>
    </location>
</feature>
<protein>
    <recommendedName>
        <fullName evidence="4">DUF1534 domain-containing protein</fullName>
    </recommendedName>
</protein>
<dbReference type="AlphaFoldDB" id="A0A0P9REZ7"/>
<evidence type="ECO:0008006" key="4">
    <source>
        <dbReference type="Google" id="ProtNLM"/>
    </source>
</evidence>
<evidence type="ECO:0000313" key="2">
    <source>
        <dbReference type="EMBL" id="KPX46336.1"/>
    </source>
</evidence>
<dbReference type="PATRIC" id="fig|251654.3.peg.4920"/>
<reference evidence="2 3" key="1">
    <citation type="submission" date="2015-09" db="EMBL/GenBank/DDBJ databases">
        <title>Genome announcement of multiple Pseudomonas syringae strains.</title>
        <authorList>
            <person name="Thakur S."/>
            <person name="Wang P.W."/>
            <person name="Gong Y."/>
            <person name="Weir B.S."/>
            <person name="Guttman D.S."/>
        </authorList>
    </citation>
    <scope>NUCLEOTIDE SEQUENCE [LARGE SCALE GENOMIC DNA]</scope>
    <source>
        <strain evidence="2 3">ICMP4531</strain>
    </source>
</reference>
<gene>
    <name evidence="2" type="ORF">ALO68_03728</name>
</gene>
<feature type="region of interest" description="Disordered" evidence="1">
    <location>
        <begin position="42"/>
        <end position="64"/>
    </location>
</feature>
<dbReference type="EMBL" id="LJQM01000100">
    <property type="protein sequence ID" value="KPX46336.1"/>
    <property type="molecule type" value="Genomic_DNA"/>
</dbReference>
<comment type="caution">
    <text evidence="2">The sequence shown here is derived from an EMBL/GenBank/DDBJ whole genome shotgun (WGS) entry which is preliminary data.</text>
</comment>
<sequence length="64" mass="7145">MLDVSGLHDLAEHGHDVRPPVHLSFLTLQRGNALGDALRHGALKRSRSDAERPELHACAEREER</sequence>